<proteinExistence type="predicted"/>
<evidence type="ECO:0000313" key="2">
    <source>
        <dbReference type="Proteomes" id="UP001251528"/>
    </source>
</evidence>
<dbReference type="SUPFAM" id="SSF54427">
    <property type="entry name" value="NTF2-like"/>
    <property type="match status" value="2"/>
</dbReference>
<comment type="caution">
    <text evidence="1">The sequence shown here is derived from an EMBL/GenBank/DDBJ whole genome shotgun (WGS) entry which is preliminary data.</text>
</comment>
<keyword evidence="2" id="KW-1185">Reference proteome</keyword>
<dbReference type="InterPro" id="IPR032710">
    <property type="entry name" value="NTF2-like_dom_sf"/>
</dbReference>
<dbReference type="InterPro" id="IPR009959">
    <property type="entry name" value="Cyclase_SnoaL-like"/>
</dbReference>
<protein>
    <recommendedName>
        <fullName evidence="3">SnoaL-like polyketide cyclase</fullName>
    </recommendedName>
</protein>
<dbReference type="Proteomes" id="UP001251528">
    <property type="component" value="Unassembled WGS sequence"/>
</dbReference>
<name>A0AAJ0CIX2_9HYPO</name>
<accession>A0AAJ0CIX2</accession>
<dbReference type="EMBL" id="JASWJB010000211">
    <property type="protein sequence ID" value="KAK2593432.1"/>
    <property type="molecule type" value="Genomic_DNA"/>
</dbReference>
<evidence type="ECO:0000313" key="1">
    <source>
        <dbReference type="EMBL" id="KAK2593432.1"/>
    </source>
</evidence>
<sequence length="273" mass="31076">MTSKSILHRWLVAISGSRWDDAISLLHPKVSINGKELLKEEYIRQLRSTADDFTDQKAEVELSIVDGDDTQVAARVVHSARLGNHHQPTDTAGQLRQWIEHTFCWTSAGKISKMIFLDTYPEESPIVPSSPGVTKQNMPAQNDMFFKEFYKEYINTINALTMDKHFSKFCHPVVTHNDHNYSTDEYREMIESSFEDISGLFFTIKELFVDGESQLIAAVLGFTGTPVKPFRGIHPTGKDVRFSEHAFYELKEGKIARVWSVLDLGAFQRCLEG</sequence>
<reference evidence="1" key="1">
    <citation type="submission" date="2023-06" db="EMBL/GenBank/DDBJ databases">
        <title>Conoideocrella luteorostrata (Hypocreales: Clavicipitaceae), a potential biocontrol fungus for elongate hemlock scale in United States Christmas tree production areas.</title>
        <authorList>
            <person name="Barrett H."/>
            <person name="Lovett B."/>
            <person name="Macias A.M."/>
            <person name="Stajich J.E."/>
            <person name="Kasson M.T."/>
        </authorList>
    </citation>
    <scope>NUCLEOTIDE SEQUENCE</scope>
    <source>
        <strain evidence="1">ARSEF 14590</strain>
    </source>
</reference>
<organism evidence="1 2">
    <name type="scientific">Conoideocrella luteorostrata</name>
    <dbReference type="NCBI Taxonomy" id="1105319"/>
    <lineage>
        <taxon>Eukaryota</taxon>
        <taxon>Fungi</taxon>
        <taxon>Dikarya</taxon>
        <taxon>Ascomycota</taxon>
        <taxon>Pezizomycotina</taxon>
        <taxon>Sordariomycetes</taxon>
        <taxon>Hypocreomycetidae</taxon>
        <taxon>Hypocreales</taxon>
        <taxon>Clavicipitaceae</taxon>
        <taxon>Conoideocrella</taxon>
    </lineage>
</organism>
<dbReference type="Pfam" id="PF07366">
    <property type="entry name" value="SnoaL"/>
    <property type="match status" value="1"/>
</dbReference>
<dbReference type="GO" id="GO:0030638">
    <property type="term" value="P:polyketide metabolic process"/>
    <property type="evidence" value="ECO:0007669"/>
    <property type="project" value="InterPro"/>
</dbReference>
<dbReference type="Gene3D" id="3.10.450.50">
    <property type="match status" value="2"/>
</dbReference>
<dbReference type="AlphaFoldDB" id="A0AAJ0CIX2"/>
<evidence type="ECO:0008006" key="3">
    <source>
        <dbReference type="Google" id="ProtNLM"/>
    </source>
</evidence>
<gene>
    <name evidence="1" type="ORF">QQS21_008849</name>
</gene>